<dbReference type="EnsemblProtists" id="HpaT802793">
    <property type="protein sequence ID" value="HpaP802793"/>
    <property type="gene ID" value="HpaG802793"/>
</dbReference>
<dbReference type="EMBL" id="JH598009">
    <property type="status" value="NOT_ANNOTATED_CDS"/>
    <property type="molecule type" value="Genomic_DNA"/>
</dbReference>
<reference evidence="1" key="2">
    <citation type="submission" date="2015-06" db="UniProtKB">
        <authorList>
            <consortium name="EnsemblProtists"/>
        </authorList>
    </citation>
    <scope>IDENTIFICATION</scope>
    <source>
        <strain evidence="1">Emoy2</strain>
    </source>
</reference>
<dbReference type="AlphaFoldDB" id="M4B934"/>
<organism evidence="1 2">
    <name type="scientific">Hyaloperonospora arabidopsidis (strain Emoy2)</name>
    <name type="common">Downy mildew agent</name>
    <name type="synonym">Peronospora arabidopsidis</name>
    <dbReference type="NCBI Taxonomy" id="559515"/>
    <lineage>
        <taxon>Eukaryota</taxon>
        <taxon>Sar</taxon>
        <taxon>Stramenopiles</taxon>
        <taxon>Oomycota</taxon>
        <taxon>Peronosporomycetes</taxon>
        <taxon>Peronosporales</taxon>
        <taxon>Peronosporaceae</taxon>
        <taxon>Hyaloperonospora</taxon>
    </lineage>
</organism>
<dbReference type="InParanoid" id="M4B934"/>
<proteinExistence type="predicted"/>
<evidence type="ECO:0000313" key="1">
    <source>
        <dbReference type="EnsemblProtists" id="HpaP802793"/>
    </source>
</evidence>
<protein>
    <submittedName>
        <fullName evidence="1">Uncharacterized protein</fullName>
    </submittedName>
</protein>
<accession>M4B934</accession>
<evidence type="ECO:0000313" key="2">
    <source>
        <dbReference type="Proteomes" id="UP000011713"/>
    </source>
</evidence>
<sequence length="96" mass="11309">MYEAYYAYLGTLEQGTRQLHHFDARQEDYFTELAGPADMVVGEEIHEMFRDAQFIRVNFPQSYRFVEYGQDPTTGKWVRRFKPNDSSPELVVEFSG</sequence>
<dbReference type="STRING" id="559515.M4B934"/>
<dbReference type="HOGENOM" id="CLU_2364120_0_0_1"/>
<dbReference type="Proteomes" id="UP000011713">
    <property type="component" value="Unassembled WGS sequence"/>
</dbReference>
<keyword evidence="2" id="KW-1185">Reference proteome</keyword>
<dbReference type="eggNOG" id="KOG1399">
    <property type="taxonomic scope" value="Eukaryota"/>
</dbReference>
<name>M4B934_HYAAE</name>
<dbReference type="VEuPathDB" id="FungiDB:HpaG802793"/>
<reference evidence="2" key="1">
    <citation type="journal article" date="2010" name="Science">
        <title>Signatures of adaptation to obligate biotrophy in the Hyaloperonospora arabidopsidis genome.</title>
        <authorList>
            <person name="Baxter L."/>
            <person name="Tripathy S."/>
            <person name="Ishaque N."/>
            <person name="Boot N."/>
            <person name="Cabral A."/>
            <person name="Kemen E."/>
            <person name="Thines M."/>
            <person name="Ah-Fong A."/>
            <person name="Anderson R."/>
            <person name="Badejoko W."/>
            <person name="Bittner-Eddy P."/>
            <person name="Boore J.L."/>
            <person name="Chibucos M.C."/>
            <person name="Coates M."/>
            <person name="Dehal P."/>
            <person name="Delehaunty K."/>
            <person name="Dong S."/>
            <person name="Downton P."/>
            <person name="Dumas B."/>
            <person name="Fabro G."/>
            <person name="Fronick C."/>
            <person name="Fuerstenberg S.I."/>
            <person name="Fulton L."/>
            <person name="Gaulin E."/>
            <person name="Govers F."/>
            <person name="Hughes L."/>
            <person name="Humphray S."/>
            <person name="Jiang R.H."/>
            <person name="Judelson H."/>
            <person name="Kamoun S."/>
            <person name="Kyung K."/>
            <person name="Meijer H."/>
            <person name="Minx P."/>
            <person name="Morris P."/>
            <person name="Nelson J."/>
            <person name="Phuntumart V."/>
            <person name="Qutob D."/>
            <person name="Rehmany A."/>
            <person name="Rougon-Cardoso A."/>
            <person name="Ryden P."/>
            <person name="Torto-Alalibo T."/>
            <person name="Studholme D."/>
            <person name="Wang Y."/>
            <person name="Win J."/>
            <person name="Wood J."/>
            <person name="Clifton S.W."/>
            <person name="Rogers J."/>
            <person name="Van den Ackerveken G."/>
            <person name="Jones J.D."/>
            <person name="McDowell J.M."/>
            <person name="Beynon J."/>
            <person name="Tyler B.M."/>
        </authorList>
    </citation>
    <scope>NUCLEOTIDE SEQUENCE [LARGE SCALE GENOMIC DNA]</scope>
    <source>
        <strain evidence="2">Emoy2</strain>
    </source>
</reference>